<feature type="compositionally biased region" description="Basic and acidic residues" evidence="1">
    <location>
        <begin position="87"/>
        <end position="96"/>
    </location>
</feature>
<sequence length="96" mass="10938">MGFSHDTSSRVARSSKELGFRVRNPNVVNRSGKDGWRFYACGNEKNPVGPLTRRGSFIRLRENAPSKLLNTTLHPQQLKRSRRSPKRRDCGVDAKE</sequence>
<proteinExistence type="predicted"/>
<organism evidence="2 3">
    <name type="scientific">Araneus ventricosus</name>
    <name type="common">Orbweaver spider</name>
    <name type="synonym">Epeira ventricosa</name>
    <dbReference type="NCBI Taxonomy" id="182803"/>
    <lineage>
        <taxon>Eukaryota</taxon>
        <taxon>Metazoa</taxon>
        <taxon>Ecdysozoa</taxon>
        <taxon>Arthropoda</taxon>
        <taxon>Chelicerata</taxon>
        <taxon>Arachnida</taxon>
        <taxon>Araneae</taxon>
        <taxon>Araneomorphae</taxon>
        <taxon>Entelegynae</taxon>
        <taxon>Araneoidea</taxon>
        <taxon>Araneidae</taxon>
        <taxon>Araneus</taxon>
    </lineage>
</organism>
<gene>
    <name evidence="2" type="ORF">AVEN_127920_1</name>
</gene>
<keyword evidence="3" id="KW-1185">Reference proteome</keyword>
<dbReference type="OrthoDB" id="10273630at2759"/>
<name>A0A4Y1ZYT8_ARAVE</name>
<dbReference type="Proteomes" id="UP000499080">
    <property type="component" value="Unassembled WGS sequence"/>
</dbReference>
<feature type="region of interest" description="Disordered" evidence="1">
    <location>
        <begin position="67"/>
        <end position="96"/>
    </location>
</feature>
<comment type="caution">
    <text evidence="2">The sequence shown here is derived from an EMBL/GenBank/DDBJ whole genome shotgun (WGS) entry which is preliminary data.</text>
</comment>
<feature type="compositionally biased region" description="Basic residues" evidence="1">
    <location>
        <begin position="77"/>
        <end position="86"/>
    </location>
</feature>
<evidence type="ECO:0000256" key="1">
    <source>
        <dbReference type="SAM" id="MobiDB-lite"/>
    </source>
</evidence>
<reference evidence="2 3" key="1">
    <citation type="journal article" date="2019" name="Sci. Rep.">
        <title>Orb-weaving spider Araneus ventricosus genome elucidates the spidroin gene catalogue.</title>
        <authorList>
            <person name="Kono N."/>
            <person name="Nakamura H."/>
            <person name="Ohtoshi R."/>
            <person name="Moran D.A.P."/>
            <person name="Shinohara A."/>
            <person name="Yoshida Y."/>
            <person name="Fujiwara M."/>
            <person name="Mori M."/>
            <person name="Tomita M."/>
            <person name="Arakawa K."/>
        </authorList>
    </citation>
    <scope>NUCLEOTIDE SEQUENCE [LARGE SCALE GENOMIC DNA]</scope>
</reference>
<dbReference type="AlphaFoldDB" id="A0A4Y1ZYT8"/>
<protein>
    <submittedName>
        <fullName evidence="2">Uncharacterized protein</fullName>
    </submittedName>
</protein>
<dbReference type="EMBL" id="BGPR01000002">
    <property type="protein sequence ID" value="GBL72672.1"/>
    <property type="molecule type" value="Genomic_DNA"/>
</dbReference>
<accession>A0A4Y1ZYT8</accession>
<evidence type="ECO:0000313" key="3">
    <source>
        <dbReference type="Proteomes" id="UP000499080"/>
    </source>
</evidence>
<evidence type="ECO:0000313" key="2">
    <source>
        <dbReference type="EMBL" id="GBL72672.1"/>
    </source>
</evidence>